<reference evidence="2" key="1">
    <citation type="journal article" date="2013" name="Science">
        <title>The Amborella genome and the evolution of flowering plants.</title>
        <authorList>
            <consortium name="Amborella Genome Project"/>
        </authorList>
    </citation>
    <scope>NUCLEOTIDE SEQUENCE [LARGE SCALE GENOMIC DNA]</scope>
</reference>
<sequence>MAGLGLGPGRASGLVQAGPGLAFGDKGLPMARAGPLQNLHLTSMYIHTLLVLIYSLFQKY</sequence>
<dbReference type="EMBL" id="KI395058">
    <property type="protein sequence ID" value="ERM99123.1"/>
    <property type="molecule type" value="Genomic_DNA"/>
</dbReference>
<protein>
    <submittedName>
        <fullName evidence="1">Uncharacterized protein</fullName>
    </submittedName>
</protein>
<proteinExistence type="predicted"/>
<evidence type="ECO:0000313" key="1">
    <source>
        <dbReference type="EMBL" id="ERM99123.1"/>
    </source>
</evidence>
<name>W1NUY7_AMBTC</name>
<dbReference type="Proteomes" id="UP000017836">
    <property type="component" value="Unassembled WGS sequence"/>
</dbReference>
<evidence type="ECO:0000313" key="2">
    <source>
        <dbReference type="Proteomes" id="UP000017836"/>
    </source>
</evidence>
<dbReference type="Gramene" id="ERM99123">
    <property type="protein sequence ID" value="ERM99123"/>
    <property type="gene ID" value="AMTR_s00101p00151350"/>
</dbReference>
<gene>
    <name evidence="1" type="ORF">AMTR_s00101p00151350</name>
</gene>
<dbReference type="HOGENOM" id="CLU_2944788_0_0_1"/>
<accession>W1NUY7</accession>
<dbReference type="AlphaFoldDB" id="W1NUY7"/>
<organism evidence="1 2">
    <name type="scientific">Amborella trichopoda</name>
    <dbReference type="NCBI Taxonomy" id="13333"/>
    <lineage>
        <taxon>Eukaryota</taxon>
        <taxon>Viridiplantae</taxon>
        <taxon>Streptophyta</taxon>
        <taxon>Embryophyta</taxon>
        <taxon>Tracheophyta</taxon>
        <taxon>Spermatophyta</taxon>
        <taxon>Magnoliopsida</taxon>
        <taxon>Amborellales</taxon>
        <taxon>Amborellaceae</taxon>
        <taxon>Amborella</taxon>
    </lineage>
</organism>
<keyword evidence="2" id="KW-1185">Reference proteome</keyword>